<evidence type="ECO:0000313" key="2">
    <source>
        <dbReference type="EMBL" id="KLO04016.1"/>
    </source>
</evidence>
<dbReference type="InParanoid" id="A0A0H2RGF7"/>
<dbReference type="AlphaFoldDB" id="A0A0H2RGF7"/>
<proteinExistence type="predicted"/>
<gene>
    <name evidence="2" type="ORF">SCHPADRAFT_917931</name>
</gene>
<protein>
    <recommendedName>
        <fullName evidence="1">Tc1-like transposase DDE domain-containing protein</fullName>
    </recommendedName>
</protein>
<dbReference type="PANTHER" id="PTHR46564">
    <property type="entry name" value="TRANSPOSASE"/>
    <property type="match status" value="1"/>
</dbReference>
<dbReference type="InterPro" id="IPR009057">
    <property type="entry name" value="Homeodomain-like_sf"/>
</dbReference>
<dbReference type="SUPFAM" id="SSF46689">
    <property type="entry name" value="Homeodomain-like"/>
    <property type="match status" value="1"/>
</dbReference>
<dbReference type="OrthoDB" id="3255572at2759"/>
<dbReference type="GO" id="GO:0003676">
    <property type="term" value="F:nucleic acid binding"/>
    <property type="evidence" value="ECO:0007669"/>
    <property type="project" value="InterPro"/>
</dbReference>
<dbReference type="Pfam" id="PF13384">
    <property type="entry name" value="HTH_23"/>
    <property type="match status" value="1"/>
</dbReference>
<feature type="domain" description="Tc1-like transposase DDE" evidence="1">
    <location>
        <begin position="144"/>
        <end position="220"/>
    </location>
</feature>
<dbReference type="STRING" id="27342.A0A0H2RGF7"/>
<dbReference type="Pfam" id="PF13358">
    <property type="entry name" value="DDE_3"/>
    <property type="match status" value="1"/>
</dbReference>
<accession>A0A0H2RGF7</accession>
<sequence length="232" mass="26424">MVFRHISTDIKERLVYLADEGYAREDILEFLGVSESSFWRWKRNIRRPRLLTAEATQDIYQLMLENPELYLDEIQQWLILAHDIGMSKSALDDNLREIGISYKRLSKAAAERDEDARSEFREFATNNLVAEQLVFVDETISHVPFGRGVRYSVVAALSVDGYLCVRVVEGSVDGSEFFDFIVEDVLPRMNQWPGDNSVLVMDNCAIHKSRSLCTVVEAVGAHTLTLTMSALI</sequence>
<reference evidence="2 3" key="1">
    <citation type="submission" date="2015-04" db="EMBL/GenBank/DDBJ databases">
        <title>Complete genome sequence of Schizopora paradoxa KUC8140, a cosmopolitan wood degrader in East Asia.</title>
        <authorList>
            <consortium name="DOE Joint Genome Institute"/>
            <person name="Min B."/>
            <person name="Park H."/>
            <person name="Jang Y."/>
            <person name="Kim J.-J."/>
            <person name="Kim K.H."/>
            <person name="Pangilinan J."/>
            <person name="Lipzen A."/>
            <person name="Riley R."/>
            <person name="Grigoriev I.V."/>
            <person name="Spatafora J.W."/>
            <person name="Choi I.-G."/>
        </authorList>
    </citation>
    <scope>NUCLEOTIDE SEQUENCE [LARGE SCALE GENOMIC DNA]</scope>
    <source>
        <strain evidence="2 3">KUC8140</strain>
    </source>
</reference>
<dbReference type="InterPro" id="IPR036397">
    <property type="entry name" value="RNaseH_sf"/>
</dbReference>
<name>A0A0H2RGF7_9AGAM</name>
<evidence type="ECO:0000259" key="1">
    <source>
        <dbReference type="Pfam" id="PF13358"/>
    </source>
</evidence>
<keyword evidence="3" id="KW-1185">Reference proteome</keyword>
<dbReference type="Gene3D" id="3.30.420.10">
    <property type="entry name" value="Ribonuclease H-like superfamily/Ribonuclease H"/>
    <property type="match status" value="1"/>
</dbReference>
<dbReference type="PANTHER" id="PTHR46564:SF1">
    <property type="entry name" value="TRANSPOSASE"/>
    <property type="match status" value="1"/>
</dbReference>
<organism evidence="2 3">
    <name type="scientific">Schizopora paradoxa</name>
    <dbReference type="NCBI Taxonomy" id="27342"/>
    <lineage>
        <taxon>Eukaryota</taxon>
        <taxon>Fungi</taxon>
        <taxon>Dikarya</taxon>
        <taxon>Basidiomycota</taxon>
        <taxon>Agaricomycotina</taxon>
        <taxon>Agaricomycetes</taxon>
        <taxon>Hymenochaetales</taxon>
        <taxon>Schizoporaceae</taxon>
        <taxon>Schizopora</taxon>
    </lineage>
</organism>
<dbReference type="EMBL" id="KQ086785">
    <property type="protein sequence ID" value="KLO04016.1"/>
    <property type="molecule type" value="Genomic_DNA"/>
</dbReference>
<dbReference type="Proteomes" id="UP000053477">
    <property type="component" value="Unassembled WGS sequence"/>
</dbReference>
<evidence type="ECO:0000313" key="3">
    <source>
        <dbReference type="Proteomes" id="UP000053477"/>
    </source>
</evidence>
<dbReference type="InterPro" id="IPR038717">
    <property type="entry name" value="Tc1-like_DDE_dom"/>
</dbReference>